<dbReference type="EMBL" id="MDZB01000044">
    <property type="protein sequence ID" value="OGX89099.1"/>
    <property type="molecule type" value="Genomic_DNA"/>
</dbReference>
<protein>
    <recommendedName>
        <fullName evidence="4">DUF4377 domain-containing protein</fullName>
    </recommendedName>
</protein>
<keyword evidence="3" id="KW-1185">Reference proteome</keyword>
<keyword evidence="1" id="KW-0732">Signal</keyword>
<dbReference type="Proteomes" id="UP000176294">
    <property type="component" value="Unassembled WGS sequence"/>
</dbReference>
<accession>A0A1G1TDZ5</accession>
<sequence length="171" mass="18955">MMITMRILALVGLGAVAMSNSCQKEEFTSETEVVTARVVRIETTVNANSKNPRPRWVVDIAPLELPGWTGRLYTQAKVFDLPDTLCYGVGTQFTARYKLTPQTQQTPWATIYEWYAVPAEIQPPGAVPLPELVLTNIVVIPIEQYPLFCRGRVAPPCLCIPDDGCFQQPGS</sequence>
<reference evidence="2 3" key="1">
    <citation type="submission" date="2016-08" db="EMBL/GenBank/DDBJ databases">
        <title>Hymenobacter coccineus sp. nov., Hymenobacter lapidarius sp. nov. and Hymenobacter glacialis sp. nov., isolated from Antarctic soil.</title>
        <authorList>
            <person name="Sedlacek I."/>
            <person name="Kralova S."/>
            <person name="Kyrova K."/>
            <person name="Maslanova I."/>
            <person name="Stankova E."/>
            <person name="Vrbovska V."/>
            <person name="Nemec M."/>
            <person name="Bartak M."/>
            <person name="Svec P."/>
            <person name="Busse H.-J."/>
            <person name="Pantucek R."/>
        </authorList>
    </citation>
    <scope>NUCLEOTIDE SEQUENCE [LARGE SCALE GENOMIC DNA]</scope>
    <source>
        <strain evidence="2 3">CCM 8643</strain>
    </source>
</reference>
<organism evidence="2 3">
    <name type="scientific">Hymenobacter lapidarius</name>
    <dbReference type="NCBI Taxonomy" id="1908237"/>
    <lineage>
        <taxon>Bacteria</taxon>
        <taxon>Pseudomonadati</taxon>
        <taxon>Bacteroidota</taxon>
        <taxon>Cytophagia</taxon>
        <taxon>Cytophagales</taxon>
        <taxon>Hymenobacteraceae</taxon>
        <taxon>Hymenobacter</taxon>
    </lineage>
</organism>
<evidence type="ECO:0000313" key="2">
    <source>
        <dbReference type="EMBL" id="OGX89099.1"/>
    </source>
</evidence>
<gene>
    <name evidence="2" type="ORF">BEN47_08215</name>
</gene>
<feature type="chain" id="PRO_5009579446" description="DUF4377 domain-containing protein" evidence="1">
    <location>
        <begin position="25"/>
        <end position="171"/>
    </location>
</feature>
<evidence type="ECO:0000313" key="3">
    <source>
        <dbReference type="Proteomes" id="UP000176294"/>
    </source>
</evidence>
<feature type="signal peptide" evidence="1">
    <location>
        <begin position="1"/>
        <end position="24"/>
    </location>
</feature>
<name>A0A1G1TDZ5_9BACT</name>
<dbReference type="AlphaFoldDB" id="A0A1G1TDZ5"/>
<comment type="caution">
    <text evidence="2">The sequence shown here is derived from an EMBL/GenBank/DDBJ whole genome shotgun (WGS) entry which is preliminary data.</text>
</comment>
<proteinExistence type="predicted"/>
<evidence type="ECO:0000256" key="1">
    <source>
        <dbReference type="SAM" id="SignalP"/>
    </source>
</evidence>
<evidence type="ECO:0008006" key="4">
    <source>
        <dbReference type="Google" id="ProtNLM"/>
    </source>
</evidence>